<reference evidence="3" key="2">
    <citation type="submission" date="2015-01" db="EMBL/GenBank/DDBJ databases">
        <title>Evolutionary Origins and Diversification of the Mycorrhizal Mutualists.</title>
        <authorList>
            <consortium name="DOE Joint Genome Institute"/>
            <consortium name="Mycorrhizal Genomics Consortium"/>
            <person name="Kohler A."/>
            <person name="Kuo A."/>
            <person name="Nagy L.G."/>
            <person name="Floudas D."/>
            <person name="Copeland A."/>
            <person name="Barry K.W."/>
            <person name="Cichocki N."/>
            <person name="Veneault-Fourrey C."/>
            <person name="LaButti K."/>
            <person name="Lindquist E.A."/>
            <person name="Lipzen A."/>
            <person name="Lundell T."/>
            <person name="Morin E."/>
            <person name="Murat C."/>
            <person name="Riley R."/>
            <person name="Ohm R."/>
            <person name="Sun H."/>
            <person name="Tunlid A."/>
            <person name="Henrissat B."/>
            <person name="Grigoriev I.V."/>
            <person name="Hibbett D.S."/>
            <person name="Martin F."/>
        </authorList>
    </citation>
    <scope>NUCLEOTIDE SEQUENCE [LARGE SCALE GENOMIC DNA]</scope>
    <source>
        <strain evidence="3">F 1598</strain>
    </source>
</reference>
<name>A0A0C3C0V1_PILCF</name>
<dbReference type="EMBL" id="KN832991">
    <property type="protein sequence ID" value="KIM83187.1"/>
    <property type="molecule type" value="Genomic_DNA"/>
</dbReference>
<accession>A0A0C3C0V1</accession>
<dbReference type="AlphaFoldDB" id="A0A0C3C0V1"/>
<keyword evidence="1" id="KW-0472">Membrane</keyword>
<dbReference type="STRING" id="765440.A0A0C3C0V1"/>
<dbReference type="Gene3D" id="3.80.10.10">
    <property type="entry name" value="Ribonuclease Inhibitor"/>
    <property type="match status" value="1"/>
</dbReference>
<feature type="transmembrane region" description="Helical" evidence="1">
    <location>
        <begin position="557"/>
        <end position="577"/>
    </location>
</feature>
<dbReference type="HOGENOM" id="CLU_024649_1_0_1"/>
<evidence type="ECO:0000313" key="3">
    <source>
        <dbReference type="Proteomes" id="UP000054166"/>
    </source>
</evidence>
<gene>
    <name evidence="2" type="ORF">PILCRDRAFT_819402</name>
</gene>
<keyword evidence="3" id="KW-1185">Reference proteome</keyword>
<evidence type="ECO:0000256" key="1">
    <source>
        <dbReference type="SAM" id="Phobius"/>
    </source>
</evidence>
<dbReference type="Proteomes" id="UP000054166">
    <property type="component" value="Unassembled WGS sequence"/>
</dbReference>
<keyword evidence="1" id="KW-0812">Transmembrane</keyword>
<organism evidence="2 3">
    <name type="scientific">Piloderma croceum (strain F 1598)</name>
    <dbReference type="NCBI Taxonomy" id="765440"/>
    <lineage>
        <taxon>Eukaryota</taxon>
        <taxon>Fungi</taxon>
        <taxon>Dikarya</taxon>
        <taxon>Basidiomycota</taxon>
        <taxon>Agaricomycotina</taxon>
        <taxon>Agaricomycetes</taxon>
        <taxon>Agaricomycetidae</taxon>
        <taxon>Atheliales</taxon>
        <taxon>Atheliaceae</taxon>
        <taxon>Piloderma</taxon>
    </lineage>
</organism>
<sequence>MSSLTSLPGDLLLEIAGFLELRSDLLHFSVSSSTLYSNVVSALYSSVVLDTSRQCINTLTMLHRHPEITRHIQTLLVRPNGGRQTTTGVGGYRVCSAIRQIARQLDALSSFFWDWEEGIPPSDELWFALRMSCPQLRTIGTSVGGRIPNHHLFGFHNLLGFSLIFKPNLHQNASDETLPAQAALASSRLWDMLISRCPDLEELSIEGFSIHSIDARRLVQGRWPNLRKMTLGDVIVDLNLNPVNPDPTLELEKLPSIEFLEAHPRLQSLRTSQHVLAPAHLSSLSASSFPDLIEFSGTLEQLQTLAPSHPHSHRIDTSRQLKSVGFHQPMVMREVTHLAVCNVLQGLENLTTLSISFVLHSIYESGSLLRSLVGSCPRLERLDLGCGHMPSFTLDSFSKAIQHLRRLHTLSIALVKFPSEDSLSTNAGLIARANPRLRHFTITFIPRKASIFLPLPRPLTSHPFAYLESGTYTLMTDEHGLPVCLSAVERIGQASSWGWHFGFDYGLSAILGGYLGGGEPCVKRYRIYLRPGVRSTGLMSWVGLVTEQSRAGEELRLLVLMMVLLCLTAWGFLIVGMGRKGG</sequence>
<dbReference type="InterPro" id="IPR032675">
    <property type="entry name" value="LRR_dom_sf"/>
</dbReference>
<protein>
    <submittedName>
        <fullName evidence="2">Uncharacterized protein</fullName>
    </submittedName>
</protein>
<keyword evidence="1" id="KW-1133">Transmembrane helix</keyword>
<reference evidence="2 3" key="1">
    <citation type="submission" date="2014-04" db="EMBL/GenBank/DDBJ databases">
        <authorList>
            <consortium name="DOE Joint Genome Institute"/>
            <person name="Kuo A."/>
            <person name="Tarkka M."/>
            <person name="Buscot F."/>
            <person name="Kohler A."/>
            <person name="Nagy L.G."/>
            <person name="Floudas D."/>
            <person name="Copeland A."/>
            <person name="Barry K.W."/>
            <person name="Cichocki N."/>
            <person name="Veneault-Fourrey C."/>
            <person name="LaButti K."/>
            <person name="Lindquist E.A."/>
            <person name="Lipzen A."/>
            <person name="Lundell T."/>
            <person name="Morin E."/>
            <person name="Murat C."/>
            <person name="Sun H."/>
            <person name="Tunlid A."/>
            <person name="Henrissat B."/>
            <person name="Grigoriev I.V."/>
            <person name="Hibbett D.S."/>
            <person name="Martin F."/>
            <person name="Nordberg H.P."/>
            <person name="Cantor M.N."/>
            <person name="Hua S.X."/>
        </authorList>
    </citation>
    <scope>NUCLEOTIDE SEQUENCE [LARGE SCALE GENOMIC DNA]</scope>
    <source>
        <strain evidence="2 3">F 1598</strain>
    </source>
</reference>
<dbReference type="SUPFAM" id="SSF52047">
    <property type="entry name" value="RNI-like"/>
    <property type="match status" value="1"/>
</dbReference>
<evidence type="ECO:0000313" key="2">
    <source>
        <dbReference type="EMBL" id="KIM83187.1"/>
    </source>
</evidence>
<dbReference type="OrthoDB" id="2870744at2759"/>
<proteinExistence type="predicted"/>
<dbReference type="InParanoid" id="A0A0C3C0V1"/>